<accession>A0AAW1DZ08</accession>
<dbReference type="Proteomes" id="UP001488805">
    <property type="component" value="Unassembled WGS sequence"/>
</dbReference>
<sequence>MINKFISAASNHHKDFTLKQKEEQSSWSGIRCRRRRSSGVRLQFTADFHTKAAEIRITKVCLDKLPLD</sequence>
<reference evidence="1 2" key="1">
    <citation type="journal article" date="2024" name="Genome Biol. Evol.">
        <title>Chromosome-level genome assembly of the viviparous eelpout Zoarces viviparus.</title>
        <authorList>
            <person name="Fuhrmann N."/>
            <person name="Brasseur M.V."/>
            <person name="Bakowski C.E."/>
            <person name="Podsiadlowski L."/>
            <person name="Prost S."/>
            <person name="Krehenwinkel H."/>
            <person name="Mayer C."/>
        </authorList>
    </citation>
    <scope>NUCLEOTIDE SEQUENCE [LARGE SCALE GENOMIC DNA]</scope>
    <source>
        <strain evidence="1">NO-MEL_2022_Ind0_liver</strain>
    </source>
</reference>
<dbReference type="EMBL" id="JBCEZU010000586">
    <property type="protein sequence ID" value="KAK9514659.1"/>
    <property type="molecule type" value="Genomic_DNA"/>
</dbReference>
<evidence type="ECO:0000313" key="2">
    <source>
        <dbReference type="Proteomes" id="UP001488805"/>
    </source>
</evidence>
<name>A0AAW1DZ08_ZOAVI</name>
<gene>
    <name evidence="1" type="ORF">VZT92_025361</name>
</gene>
<keyword evidence="2" id="KW-1185">Reference proteome</keyword>
<dbReference type="AlphaFoldDB" id="A0AAW1DZ08"/>
<evidence type="ECO:0000313" key="1">
    <source>
        <dbReference type="EMBL" id="KAK9514659.1"/>
    </source>
</evidence>
<proteinExistence type="predicted"/>
<protein>
    <submittedName>
        <fullName evidence="1">Uncharacterized protein</fullName>
    </submittedName>
</protein>
<organism evidence="1 2">
    <name type="scientific">Zoarces viviparus</name>
    <name type="common">Viviparous eelpout</name>
    <name type="synonym">Blennius viviparus</name>
    <dbReference type="NCBI Taxonomy" id="48416"/>
    <lineage>
        <taxon>Eukaryota</taxon>
        <taxon>Metazoa</taxon>
        <taxon>Chordata</taxon>
        <taxon>Craniata</taxon>
        <taxon>Vertebrata</taxon>
        <taxon>Euteleostomi</taxon>
        <taxon>Actinopterygii</taxon>
        <taxon>Neopterygii</taxon>
        <taxon>Teleostei</taxon>
        <taxon>Neoteleostei</taxon>
        <taxon>Acanthomorphata</taxon>
        <taxon>Eupercaria</taxon>
        <taxon>Perciformes</taxon>
        <taxon>Cottioidei</taxon>
        <taxon>Zoarcales</taxon>
        <taxon>Zoarcidae</taxon>
        <taxon>Zoarcinae</taxon>
        <taxon>Zoarces</taxon>
    </lineage>
</organism>
<comment type="caution">
    <text evidence="1">The sequence shown here is derived from an EMBL/GenBank/DDBJ whole genome shotgun (WGS) entry which is preliminary data.</text>
</comment>